<dbReference type="Pfam" id="PF13366">
    <property type="entry name" value="PDDEXK_3"/>
    <property type="match status" value="1"/>
</dbReference>
<dbReference type="NCBIfam" id="TIGR04256">
    <property type="entry name" value="GxxExxY"/>
    <property type="match status" value="1"/>
</dbReference>
<evidence type="ECO:0000313" key="1">
    <source>
        <dbReference type="EMBL" id="MBJ7881397.1"/>
    </source>
</evidence>
<dbReference type="InterPro" id="IPR026350">
    <property type="entry name" value="GxxExxY"/>
</dbReference>
<keyword evidence="2" id="KW-1185">Reference proteome</keyword>
<dbReference type="EMBL" id="JAEHJZ010000029">
    <property type="protein sequence ID" value="MBJ7881397.1"/>
    <property type="molecule type" value="Genomic_DNA"/>
</dbReference>
<gene>
    <name evidence="1" type="ORF">JEM65_12150</name>
</gene>
<dbReference type="InterPro" id="IPR011604">
    <property type="entry name" value="PDDEXK-like_dom_sf"/>
</dbReference>
<sequence length="128" mass="14600">MESKSENDISYIIRGAIFKVYNELGPGLLESVYEAVLCFELQKQGLLVKRQVPLPVIYEDVELEIGFRLDVLVNDKIIIEIKSVENLEKVHHKQILTYLKLTGLKLGILVNFNVDNITEGIFRKVNGL</sequence>
<accession>A0A934KVH5</accession>
<dbReference type="Gene3D" id="3.90.320.10">
    <property type="match status" value="1"/>
</dbReference>
<evidence type="ECO:0000313" key="2">
    <source>
        <dbReference type="Proteomes" id="UP000662373"/>
    </source>
</evidence>
<comment type="caution">
    <text evidence="1">The sequence shown here is derived from an EMBL/GenBank/DDBJ whole genome shotgun (WGS) entry which is preliminary data.</text>
</comment>
<reference evidence="1 2" key="1">
    <citation type="submission" date="2020-09" db="EMBL/GenBank/DDBJ databases">
        <title>Draft genome of Gelidibacter salicanalis PAMC21136.</title>
        <authorList>
            <person name="Park H."/>
        </authorList>
    </citation>
    <scope>NUCLEOTIDE SEQUENCE [LARGE SCALE GENOMIC DNA]</scope>
    <source>
        <strain evidence="1 2">PAMC21136</strain>
    </source>
</reference>
<organism evidence="1 2">
    <name type="scientific">Gelidibacter salicanalis</name>
    <dbReference type="NCBI Taxonomy" id="291193"/>
    <lineage>
        <taxon>Bacteria</taxon>
        <taxon>Pseudomonadati</taxon>
        <taxon>Bacteroidota</taxon>
        <taxon>Flavobacteriia</taxon>
        <taxon>Flavobacteriales</taxon>
        <taxon>Flavobacteriaceae</taxon>
        <taxon>Gelidibacter</taxon>
    </lineage>
</organism>
<name>A0A934KVH5_9FLAO</name>
<dbReference type="AlphaFoldDB" id="A0A934KVH5"/>
<protein>
    <submittedName>
        <fullName evidence="1">GxxExxY protein</fullName>
    </submittedName>
</protein>
<dbReference type="RefSeq" id="WP_199599871.1">
    <property type="nucleotide sequence ID" value="NZ_JAEHJZ010000029.1"/>
</dbReference>
<dbReference type="Proteomes" id="UP000662373">
    <property type="component" value="Unassembled WGS sequence"/>
</dbReference>
<proteinExistence type="predicted"/>